<gene>
    <name evidence="7" type="ORF">QUV98_08350</name>
</gene>
<evidence type="ECO:0000256" key="5">
    <source>
        <dbReference type="ARBA" id="ARBA00023136"/>
    </source>
</evidence>
<comment type="subcellular location">
    <subcellularLocation>
        <location evidence="1">Cell membrane</location>
        <topology evidence="1">Multi-pass membrane protein</topology>
    </subcellularLocation>
</comment>
<protein>
    <recommendedName>
        <fullName evidence="9">Polysaccharide biosynthesis protein C-terminal domain-containing protein</fullName>
    </recommendedName>
</protein>
<comment type="caution">
    <text evidence="7">The sequence shown here is derived from an EMBL/GenBank/DDBJ whole genome shotgun (WGS) entry which is preliminary data.</text>
</comment>
<keyword evidence="2" id="KW-1003">Cell membrane</keyword>
<sequence>MIALFNHENHQTLQLLANEGLRYYFIGFLFLGYNYLMIALLSTTNQVSSAFRLSLLRGCIGIIIVACLFAFLWGLKGIWLAFPFVELMTMLIGKLKFRYGMLTSNE</sequence>
<keyword evidence="3 6" id="KW-0812">Transmembrane</keyword>
<name>A0ABT7UJK1_9FIRM</name>
<dbReference type="RefSeq" id="WP_289527947.1">
    <property type="nucleotide sequence ID" value="NZ_JAUDCK010000030.1"/>
</dbReference>
<dbReference type="PANTHER" id="PTHR43823:SF3">
    <property type="entry name" value="MULTIDRUG EXPORT PROTEIN MEPA"/>
    <property type="match status" value="1"/>
</dbReference>
<evidence type="ECO:0000256" key="4">
    <source>
        <dbReference type="ARBA" id="ARBA00022989"/>
    </source>
</evidence>
<evidence type="ECO:0000256" key="6">
    <source>
        <dbReference type="SAM" id="Phobius"/>
    </source>
</evidence>
<accession>A0ABT7UJK1</accession>
<evidence type="ECO:0000256" key="3">
    <source>
        <dbReference type="ARBA" id="ARBA00022692"/>
    </source>
</evidence>
<dbReference type="Proteomes" id="UP001529275">
    <property type="component" value="Unassembled WGS sequence"/>
</dbReference>
<feature type="transmembrane region" description="Helical" evidence="6">
    <location>
        <begin position="54"/>
        <end position="72"/>
    </location>
</feature>
<keyword evidence="5 6" id="KW-0472">Membrane</keyword>
<reference evidence="7 8" key="2">
    <citation type="submission" date="2023-06" db="EMBL/GenBank/DDBJ databases">
        <authorList>
            <person name="Zeman M."/>
            <person name="Kubasova T."/>
            <person name="Jahodarova E."/>
            <person name="Nykrynova M."/>
            <person name="Rychlik I."/>
        </authorList>
    </citation>
    <scope>NUCLEOTIDE SEQUENCE [LARGE SCALE GENOMIC DNA]</scope>
    <source>
        <strain evidence="7 8">ET341</strain>
    </source>
</reference>
<reference evidence="8" key="1">
    <citation type="submission" date="2023-06" db="EMBL/GenBank/DDBJ databases">
        <title>Identification and characterization of horizontal gene transfer across gut microbiota members of farm animals based on homology search.</title>
        <authorList>
            <person name="Zeman M."/>
            <person name="Kubasova T."/>
            <person name="Jahodarova E."/>
            <person name="Nykrynova M."/>
            <person name="Rychlik I."/>
        </authorList>
    </citation>
    <scope>NUCLEOTIDE SEQUENCE [LARGE SCALE GENOMIC DNA]</scope>
    <source>
        <strain evidence="8">ET341</strain>
    </source>
</reference>
<evidence type="ECO:0000313" key="7">
    <source>
        <dbReference type="EMBL" id="MDM8196323.1"/>
    </source>
</evidence>
<proteinExistence type="predicted"/>
<evidence type="ECO:0000313" key="8">
    <source>
        <dbReference type="Proteomes" id="UP001529275"/>
    </source>
</evidence>
<feature type="transmembrane region" description="Helical" evidence="6">
    <location>
        <begin position="23"/>
        <end position="42"/>
    </location>
</feature>
<dbReference type="EMBL" id="JAUDCK010000030">
    <property type="protein sequence ID" value="MDM8196323.1"/>
    <property type="molecule type" value="Genomic_DNA"/>
</dbReference>
<evidence type="ECO:0008006" key="9">
    <source>
        <dbReference type="Google" id="ProtNLM"/>
    </source>
</evidence>
<dbReference type="PANTHER" id="PTHR43823">
    <property type="entry name" value="SPORULATION PROTEIN YKVU"/>
    <property type="match status" value="1"/>
</dbReference>
<keyword evidence="8" id="KW-1185">Reference proteome</keyword>
<keyword evidence="4 6" id="KW-1133">Transmembrane helix</keyword>
<organism evidence="7 8">
    <name type="scientific">Massilimicrobiota timonensis</name>
    <dbReference type="NCBI Taxonomy" id="1776392"/>
    <lineage>
        <taxon>Bacteria</taxon>
        <taxon>Bacillati</taxon>
        <taxon>Bacillota</taxon>
        <taxon>Erysipelotrichia</taxon>
        <taxon>Erysipelotrichales</taxon>
        <taxon>Erysipelotrichaceae</taxon>
        <taxon>Massilimicrobiota</taxon>
    </lineage>
</organism>
<evidence type="ECO:0000256" key="1">
    <source>
        <dbReference type="ARBA" id="ARBA00004651"/>
    </source>
</evidence>
<evidence type="ECO:0000256" key="2">
    <source>
        <dbReference type="ARBA" id="ARBA00022475"/>
    </source>
</evidence>
<dbReference type="InterPro" id="IPR051327">
    <property type="entry name" value="MATE_MepA_subfamily"/>
</dbReference>